<dbReference type="InterPro" id="IPR021944">
    <property type="entry name" value="DUF3560"/>
</dbReference>
<evidence type="ECO:0000313" key="3">
    <source>
        <dbReference type="Proteomes" id="UP000199051"/>
    </source>
</evidence>
<dbReference type="Proteomes" id="UP000199051">
    <property type="component" value="Unassembled WGS sequence"/>
</dbReference>
<sequence length="751" mass="82487">MFTTTATPTPNATAPGIPAPAVQDPAPVRELEITHTPEDGTVLEGITRADDAYDMLRGLGWLARKDGSYVLQASKHKPAKRYRIKETAEALREQYGVAVRVELERGFTAPEEAEYDLAAAAELRASRLERRAVRLDTLSKAAHDAAVRVFDAIPFGQPALPGHHSYKADRRRRDRAWAQLGRSYELGREAEQTQAAAETAGKRMTHRHNPVTVANRIDRFEAEGRGLLRTIKRDDAARKLPEEARIRLGLRLLSDDYREDIAELYAHNQGQIAYWTEFRQAQLSTGEAVDYSQEVKPGDFVRVRGQWHYVVRANKKTVSVPNWLGLSCTDTSPWQEVQAHVPAGHERHTPMLTGFLRGEVKKAQYADDHKFVTHARKLFPDLAAQALDPATGPVAESAGETSAPEAPEVDDHQAEQHRTDTDGAPAAGARRVTLELGQGHGRATVDARTDAATGATVYTVVRARAMSGCVTLRPVSVRAATTSGPPLVAVVLGDATRGRFDLPEDCRADGAALIVHGIELVGILSEVSAESVAQAGQDGNPPRYRFGRYIDHDRHGAAPGATRERASALVRALVRHWHDQQHQTTAPDEGHQVDVLDLIHDPHDVEAAARVAGPHLDPRPGEALVSLWCYDPATAYYVPAREVPRGWVFRGEVARVAVALLNRAHHDDLTEIYARWAGNTVVWTWSRRPERMHPDARGTYRLGERGTWLAKPAEATPAPGAVDGGEHQADEQRPALVPDAAESESELLTLF</sequence>
<gene>
    <name evidence="2" type="ORF">SAMN04487818_10214</name>
</gene>
<name>A0A1H9M835_9PSEU</name>
<evidence type="ECO:0000256" key="1">
    <source>
        <dbReference type="SAM" id="MobiDB-lite"/>
    </source>
</evidence>
<dbReference type="RefSeq" id="WP_092774983.1">
    <property type="nucleotide sequence ID" value="NZ_FOGI01000002.1"/>
</dbReference>
<feature type="region of interest" description="Disordered" evidence="1">
    <location>
        <begin position="390"/>
        <end position="427"/>
    </location>
</feature>
<organism evidence="2 3">
    <name type="scientific">Actinokineospora terrae</name>
    <dbReference type="NCBI Taxonomy" id="155974"/>
    <lineage>
        <taxon>Bacteria</taxon>
        <taxon>Bacillati</taxon>
        <taxon>Actinomycetota</taxon>
        <taxon>Actinomycetes</taxon>
        <taxon>Pseudonocardiales</taxon>
        <taxon>Pseudonocardiaceae</taxon>
        <taxon>Actinokineospora</taxon>
    </lineage>
</organism>
<keyword evidence="3" id="KW-1185">Reference proteome</keyword>
<feature type="region of interest" description="Disordered" evidence="1">
    <location>
        <begin position="1"/>
        <end position="20"/>
    </location>
</feature>
<dbReference type="AlphaFoldDB" id="A0A1H9M835"/>
<proteinExistence type="predicted"/>
<dbReference type="EMBL" id="FOGI01000002">
    <property type="protein sequence ID" value="SER19848.1"/>
    <property type="molecule type" value="Genomic_DNA"/>
</dbReference>
<dbReference type="STRING" id="155974.SAMN04487818_10214"/>
<feature type="compositionally biased region" description="Basic and acidic residues" evidence="1">
    <location>
        <begin position="409"/>
        <end position="421"/>
    </location>
</feature>
<protein>
    <recommendedName>
        <fullName evidence="4">DUF3560 domain-containing protein</fullName>
    </recommendedName>
</protein>
<feature type="region of interest" description="Disordered" evidence="1">
    <location>
        <begin position="711"/>
        <end position="751"/>
    </location>
</feature>
<feature type="compositionally biased region" description="Basic and acidic residues" evidence="1">
    <location>
        <begin position="724"/>
        <end position="733"/>
    </location>
</feature>
<accession>A0A1H9M835</accession>
<evidence type="ECO:0008006" key="4">
    <source>
        <dbReference type="Google" id="ProtNLM"/>
    </source>
</evidence>
<evidence type="ECO:0000313" key="2">
    <source>
        <dbReference type="EMBL" id="SER19848.1"/>
    </source>
</evidence>
<reference evidence="3" key="1">
    <citation type="submission" date="2016-10" db="EMBL/GenBank/DDBJ databases">
        <authorList>
            <person name="Varghese N."/>
            <person name="Submissions S."/>
        </authorList>
    </citation>
    <scope>NUCLEOTIDE SEQUENCE [LARGE SCALE GENOMIC DNA]</scope>
    <source>
        <strain evidence="3">DSM 44260</strain>
    </source>
</reference>
<dbReference type="Pfam" id="PF12083">
    <property type="entry name" value="DUF3560"/>
    <property type="match status" value="1"/>
</dbReference>